<feature type="region of interest" description="Disordered" evidence="1">
    <location>
        <begin position="68"/>
        <end position="95"/>
    </location>
</feature>
<reference evidence="3" key="1">
    <citation type="journal article" date="2019" name="Int. J. Syst. Evol. Microbiol.">
        <title>The Global Catalogue of Microorganisms (GCM) 10K type strain sequencing project: providing services to taxonomists for standard genome sequencing and annotation.</title>
        <authorList>
            <consortium name="The Broad Institute Genomics Platform"/>
            <consortium name="The Broad Institute Genome Sequencing Center for Infectious Disease"/>
            <person name="Wu L."/>
            <person name="Ma J."/>
        </authorList>
    </citation>
    <scope>NUCLEOTIDE SEQUENCE [LARGE SCALE GENOMIC DNA]</scope>
    <source>
        <strain evidence="3">JCM 16956</strain>
    </source>
</reference>
<name>A0ABP7MKA0_9ACTN</name>
<keyword evidence="3" id="KW-1185">Reference proteome</keyword>
<protein>
    <submittedName>
        <fullName evidence="2">Uncharacterized protein</fullName>
    </submittedName>
</protein>
<evidence type="ECO:0000313" key="2">
    <source>
        <dbReference type="EMBL" id="GAA3922781.1"/>
    </source>
</evidence>
<comment type="caution">
    <text evidence="2">The sequence shown here is derived from an EMBL/GenBank/DDBJ whole genome shotgun (WGS) entry which is preliminary data.</text>
</comment>
<sequence>MSGRVSTRLHPEPSCVAGPAYFLGPPLLPREWAGYEFRSVAGFGGPTGVTVTLDEGGRREQAVLFRRHSPPPFSAGIPVTLRGARTRDPPFPQGNCSGRAATIRHFYDPAHAR</sequence>
<dbReference type="Proteomes" id="UP001501000">
    <property type="component" value="Unassembled WGS sequence"/>
</dbReference>
<proteinExistence type="predicted"/>
<organism evidence="2 3">
    <name type="scientific">Streptomyces gulbargensis</name>
    <dbReference type="NCBI Taxonomy" id="364901"/>
    <lineage>
        <taxon>Bacteria</taxon>
        <taxon>Bacillati</taxon>
        <taxon>Actinomycetota</taxon>
        <taxon>Actinomycetes</taxon>
        <taxon>Kitasatosporales</taxon>
        <taxon>Streptomycetaceae</taxon>
        <taxon>Streptomyces</taxon>
    </lineage>
</organism>
<evidence type="ECO:0000256" key="1">
    <source>
        <dbReference type="SAM" id="MobiDB-lite"/>
    </source>
</evidence>
<dbReference type="EMBL" id="BAABAJ010000010">
    <property type="protein sequence ID" value="GAA3922781.1"/>
    <property type="molecule type" value="Genomic_DNA"/>
</dbReference>
<evidence type="ECO:0000313" key="3">
    <source>
        <dbReference type="Proteomes" id="UP001501000"/>
    </source>
</evidence>
<accession>A0ABP7MKA0</accession>
<gene>
    <name evidence="2" type="ORF">GCM10022244_35630</name>
</gene>